<dbReference type="RefSeq" id="XP_009046099.1">
    <property type="nucleotide sequence ID" value="XM_009047851.1"/>
</dbReference>
<dbReference type="GO" id="GO:0005776">
    <property type="term" value="C:autophagosome"/>
    <property type="evidence" value="ECO:0007669"/>
    <property type="project" value="TreeGrafter"/>
</dbReference>
<keyword evidence="12" id="KW-1185">Reference proteome</keyword>
<feature type="transmembrane region" description="Helical" evidence="10">
    <location>
        <begin position="133"/>
        <end position="151"/>
    </location>
</feature>
<dbReference type="AlphaFoldDB" id="V4B6M8"/>
<dbReference type="OMA" id="DEHTVWC"/>
<organism evidence="11 12">
    <name type="scientific">Lottia gigantea</name>
    <name type="common">Giant owl limpet</name>
    <dbReference type="NCBI Taxonomy" id="225164"/>
    <lineage>
        <taxon>Eukaryota</taxon>
        <taxon>Metazoa</taxon>
        <taxon>Spiralia</taxon>
        <taxon>Lophotrochozoa</taxon>
        <taxon>Mollusca</taxon>
        <taxon>Gastropoda</taxon>
        <taxon>Patellogastropoda</taxon>
        <taxon>Lottioidea</taxon>
        <taxon>Lottiidae</taxon>
        <taxon>Lottia</taxon>
    </lineage>
</organism>
<comment type="function">
    <text evidence="10">Phospholipid scramblase involved in autophagy. Cycles between the preautophagosomal structure/phagophore assembly site (PAS) and the cytoplasmic vesicle pool and supplies membrane for the growing autophagosome. Lipid scramblase activity plays a key role in preautophagosomal structure/phagophore assembly by distributing the phospholipids that arrive through ATG2 from the cytoplasmic to the luminal leaflet of the bilayer, thereby driving autophagosomal membrane expansion.</text>
</comment>
<accession>V4B6M8</accession>
<feature type="transmembrane region" description="Helical" evidence="10">
    <location>
        <begin position="293"/>
        <end position="317"/>
    </location>
</feature>
<evidence type="ECO:0000256" key="2">
    <source>
        <dbReference type="ARBA" id="ARBA00006185"/>
    </source>
</evidence>
<protein>
    <recommendedName>
        <fullName evidence="3 10">Autophagy-related protein 9</fullName>
    </recommendedName>
</protein>
<dbReference type="GeneID" id="20233956"/>
<evidence type="ECO:0000313" key="12">
    <source>
        <dbReference type="Proteomes" id="UP000030746"/>
    </source>
</evidence>
<dbReference type="GO" id="GO:0006869">
    <property type="term" value="P:lipid transport"/>
    <property type="evidence" value="ECO:0007669"/>
    <property type="project" value="UniProtKB-KW"/>
</dbReference>
<dbReference type="GO" id="GO:0034497">
    <property type="term" value="P:protein localization to phagophore assembly site"/>
    <property type="evidence" value="ECO:0007669"/>
    <property type="project" value="TreeGrafter"/>
</dbReference>
<dbReference type="GO" id="GO:0000422">
    <property type="term" value="P:autophagy of mitochondrion"/>
    <property type="evidence" value="ECO:0007669"/>
    <property type="project" value="TreeGrafter"/>
</dbReference>
<dbReference type="HOGENOM" id="CLU_006200_2_2_1"/>
<proteinExistence type="inferred from homology"/>
<dbReference type="Pfam" id="PF04109">
    <property type="entry name" value="ATG9"/>
    <property type="match status" value="1"/>
</dbReference>
<sequence>MAGFQRQKDYNSIGSYYEDKQDNTMDAEPPQFETEMIHMVPERSNSRWNHIENLDDFFTRVYQYHQRSGFMCMVAEEIFQLVQFIFVVVFSSFLLKCVNYDVLFANVYYNTTHKVTIEEAVYSTDQCLDRFDFTLIVCLIIASVFWLLRLVKVIYNVFKYSEIRSFFLSALNISAVDLPNMTWHEVQRRLLEVQKEQQMCVHKSELTELDIYHRILRFKNYFIAMVNKDVLPVKYNVPLIGPCAFLSTGLKYNLELILFWGPWSPFQNNWHLRDDYKNTNRRKQLGQELSTRFFWHGIANLFLLPVIFLWQILYFFFRYGELIKRQPGALGARRWSNYSRNYLRHFNEVDHEFDARLSRAYSLSNHYMNIFTTPILVIIAKNIAFFAGSVLAVLVVLTVIDEDVLSVQHMLTTMTVAGVIVTVCSSLIPEEHTVHCPERLMKNILAHIHYMPEQWKGVAHTYKVRDEFSLLFQYKASYLIEELLSPIITPFLLCFCFSQRSLAIVDFFRNFTVQVVGVGDVCSFAQMDVKKHGNPEWGTETQPDSDQYHQAEDGKTELSLMHFHLTNPEWKPPNNCSLFINNVKENGKLYFQLNNSQFHVRMKYVK</sequence>
<keyword evidence="5 10" id="KW-0812">Transmembrane</keyword>
<dbReference type="GO" id="GO:0034727">
    <property type="term" value="P:piecemeal microautophagy of the nucleus"/>
    <property type="evidence" value="ECO:0007669"/>
    <property type="project" value="TreeGrafter"/>
</dbReference>
<evidence type="ECO:0000256" key="8">
    <source>
        <dbReference type="ARBA" id="ARBA00023055"/>
    </source>
</evidence>
<feature type="transmembrane region" description="Helical" evidence="10">
    <location>
        <begin position="375"/>
        <end position="399"/>
    </location>
</feature>
<dbReference type="InterPro" id="IPR007241">
    <property type="entry name" value="Autophagy-rel_prot_9"/>
</dbReference>
<evidence type="ECO:0000313" key="11">
    <source>
        <dbReference type="EMBL" id="ESP03176.1"/>
    </source>
</evidence>
<keyword evidence="8 10" id="KW-0445">Lipid transport</keyword>
<evidence type="ECO:0000256" key="4">
    <source>
        <dbReference type="ARBA" id="ARBA00022448"/>
    </source>
</evidence>
<dbReference type="PANTHER" id="PTHR13038">
    <property type="entry name" value="APG9 AUTOPHAGY 9"/>
    <property type="match status" value="1"/>
</dbReference>
<keyword evidence="6 10" id="KW-1133">Transmembrane helix</keyword>
<evidence type="ECO:0000256" key="10">
    <source>
        <dbReference type="RuleBase" id="RU364027"/>
    </source>
</evidence>
<feature type="transmembrane region" description="Helical" evidence="10">
    <location>
        <begin position="411"/>
        <end position="428"/>
    </location>
</feature>
<dbReference type="KEGG" id="lgi:LOTGIDRAFT_137839"/>
<evidence type="ECO:0000256" key="1">
    <source>
        <dbReference type="ARBA" id="ARBA00004511"/>
    </source>
</evidence>
<dbReference type="EMBL" id="KB200084">
    <property type="protein sequence ID" value="ESP03176.1"/>
    <property type="molecule type" value="Genomic_DNA"/>
</dbReference>
<keyword evidence="9 10" id="KW-0472">Membrane</keyword>
<keyword evidence="4 10" id="KW-0813">Transport</keyword>
<name>V4B6M8_LOTGI</name>
<evidence type="ECO:0000256" key="6">
    <source>
        <dbReference type="ARBA" id="ARBA00022989"/>
    </source>
</evidence>
<evidence type="ECO:0000256" key="7">
    <source>
        <dbReference type="ARBA" id="ARBA00023006"/>
    </source>
</evidence>
<evidence type="ECO:0000256" key="5">
    <source>
        <dbReference type="ARBA" id="ARBA00022692"/>
    </source>
</evidence>
<dbReference type="GO" id="GO:0061709">
    <property type="term" value="P:reticulophagy"/>
    <property type="evidence" value="ECO:0007669"/>
    <property type="project" value="TreeGrafter"/>
</dbReference>
<dbReference type="OrthoDB" id="2020634at2759"/>
<comment type="similarity">
    <text evidence="2 10">Belongs to the ATG9 family.</text>
</comment>
<dbReference type="Proteomes" id="UP000030746">
    <property type="component" value="Unassembled WGS sequence"/>
</dbReference>
<dbReference type="PANTHER" id="PTHR13038:SF10">
    <property type="entry name" value="AUTOPHAGY-RELATED PROTEIN 9"/>
    <property type="match status" value="1"/>
</dbReference>
<keyword evidence="7 10" id="KW-0072">Autophagy</keyword>
<evidence type="ECO:0000256" key="3">
    <source>
        <dbReference type="ARBA" id="ARBA00018074"/>
    </source>
</evidence>
<gene>
    <name evidence="11" type="ORF">LOTGIDRAFT_137839</name>
</gene>
<dbReference type="GO" id="GO:0034045">
    <property type="term" value="C:phagophore assembly site membrane"/>
    <property type="evidence" value="ECO:0007669"/>
    <property type="project" value="UniProtKB-SubCell"/>
</dbReference>
<reference evidence="11 12" key="1">
    <citation type="journal article" date="2013" name="Nature">
        <title>Insights into bilaterian evolution from three spiralian genomes.</title>
        <authorList>
            <person name="Simakov O."/>
            <person name="Marletaz F."/>
            <person name="Cho S.J."/>
            <person name="Edsinger-Gonzales E."/>
            <person name="Havlak P."/>
            <person name="Hellsten U."/>
            <person name="Kuo D.H."/>
            <person name="Larsson T."/>
            <person name="Lv J."/>
            <person name="Arendt D."/>
            <person name="Savage R."/>
            <person name="Osoegawa K."/>
            <person name="de Jong P."/>
            <person name="Grimwood J."/>
            <person name="Chapman J.A."/>
            <person name="Shapiro H."/>
            <person name="Aerts A."/>
            <person name="Otillar R.P."/>
            <person name="Terry A.Y."/>
            <person name="Boore J.L."/>
            <person name="Grigoriev I.V."/>
            <person name="Lindberg D.R."/>
            <person name="Seaver E.C."/>
            <person name="Weisblat D.A."/>
            <person name="Putnam N.H."/>
            <person name="Rokhsar D.S."/>
        </authorList>
    </citation>
    <scope>NUCLEOTIDE SEQUENCE [LARGE SCALE GENOMIC DNA]</scope>
</reference>
<dbReference type="CTD" id="20233956"/>
<comment type="subcellular location">
    <subcellularLocation>
        <location evidence="1 10">Preautophagosomal structure membrane</location>
        <topology evidence="1 10">Multi-pass membrane protein</topology>
    </subcellularLocation>
</comment>
<dbReference type="STRING" id="225164.V4B6M8"/>
<feature type="transmembrane region" description="Helical" evidence="10">
    <location>
        <begin position="70"/>
        <end position="95"/>
    </location>
</feature>
<evidence type="ECO:0000256" key="9">
    <source>
        <dbReference type="ARBA" id="ARBA00023136"/>
    </source>
</evidence>